<dbReference type="GO" id="GO:0005829">
    <property type="term" value="C:cytosol"/>
    <property type="evidence" value="ECO:0007669"/>
    <property type="project" value="TreeGrafter"/>
</dbReference>
<reference evidence="18 19" key="1">
    <citation type="submission" date="2016-10" db="EMBL/GenBank/DDBJ databases">
        <authorList>
            <person name="de Groot N.N."/>
        </authorList>
    </citation>
    <scope>NUCLEOTIDE SEQUENCE [LARGE SCALE GENOMIC DNA]</scope>
    <source>
        <strain evidence="18 19">DSM 20581</strain>
    </source>
</reference>
<keyword evidence="8" id="KW-0443">Lipid metabolism</keyword>
<evidence type="ECO:0000256" key="15">
    <source>
        <dbReference type="PIRSR" id="PIRSR000447-1"/>
    </source>
</evidence>
<evidence type="ECO:0000256" key="2">
    <source>
        <dbReference type="ARBA" id="ARBA00008467"/>
    </source>
</evidence>
<keyword evidence="10 14" id="KW-0012">Acyltransferase</keyword>
<keyword evidence="6 14" id="KW-0808">Transferase</keyword>
<dbReference type="AlphaFoldDB" id="A0A1I5YFN1"/>
<evidence type="ECO:0000256" key="12">
    <source>
        <dbReference type="ARBA" id="ARBA00047318"/>
    </source>
</evidence>
<evidence type="ECO:0000256" key="16">
    <source>
        <dbReference type="RuleBase" id="RU003694"/>
    </source>
</evidence>
<dbReference type="OrthoDB" id="9808669at2"/>
<dbReference type="PANTHER" id="PTHR11712:SF336">
    <property type="entry name" value="3-OXOACYL-[ACYL-CARRIER-PROTEIN] SYNTHASE, MITOCHONDRIAL"/>
    <property type="match status" value="1"/>
</dbReference>
<evidence type="ECO:0000256" key="5">
    <source>
        <dbReference type="ARBA" id="ARBA00022516"/>
    </source>
</evidence>
<dbReference type="RefSeq" id="WP_092480984.1">
    <property type="nucleotide sequence ID" value="NZ_FOXW01000008.1"/>
</dbReference>
<evidence type="ECO:0000256" key="9">
    <source>
        <dbReference type="ARBA" id="ARBA00023160"/>
    </source>
</evidence>
<keyword evidence="9 14" id="KW-0275">Fatty acid biosynthesis</keyword>
<dbReference type="InterPro" id="IPR016039">
    <property type="entry name" value="Thiolase-like"/>
</dbReference>
<comment type="pathway">
    <text evidence="1 14">Lipid metabolism; fatty acid biosynthesis.</text>
</comment>
<comment type="catalytic activity">
    <reaction evidence="12 14">
        <text>(9Z)-hexadecenoyl-[ACP] + malonyl-[ACP] + H(+) = 3-oxo-(11Z)-octadecenoyl-[ACP] + holo-[ACP] + CO2</text>
        <dbReference type="Rhea" id="RHEA:55040"/>
        <dbReference type="Rhea" id="RHEA-COMP:9623"/>
        <dbReference type="Rhea" id="RHEA-COMP:9685"/>
        <dbReference type="Rhea" id="RHEA-COMP:10800"/>
        <dbReference type="Rhea" id="RHEA-COMP:14074"/>
        <dbReference type="ChEBI" id="CHEBI:15378"/>
        <dbReference type="ChEBI" id="CHEBI:16526"/>
        <dbReference type="ChEBI" id="CHEBI:64479"/>
        <dbReference type="ChEBI" id="CHEBI:78449"/>
        <dbReference type="ChEBI" id="CHEBI:83989"/>
        <dbReference type="ChEBI" id="CHEBI:138538"/>
        <dbReference type="EC" id="2.3.1.179"/>
    </reaction>
</comment>
<evidence type="ECO:0000256" key="8">
    <source>
        <dbReference type="ARBA" id="ARBA00023098"/>
    </source>
</evidence>
<evidence type="ECO:0000313" key="19">
    <source>
        <dbReference type="Proteomes" id="UP000199136"/>
    </source>
</evidence>
<dbReference type="InterPro" id="IPR014031">
    <property type="entry name" value="Ketoacyl_synth_C"/>
</dbReference>
<feature type="active site" description="For beta-ketoacyl synthase activity" evidence="15">
    <location>
        <position position="162"/>
    </location>
</feature>
<evidence type="ECO:0000256" key="7">
    <source>
        <dbReference type="ARBA" id="ARBA00022832"/>
    </source>
</evidence>
<comment type="catalytic activity">
    <reaction evidence="13 14">
        <text>a fatty acyl-[ACP] + malonyl-[ACP] + H(+) = a 3-oxoacyl-[ACP] + holo-[ACP] + CO2</text>
        <dbReference type="Rhea" id="RHEA:22836"/>
        <dbReference type="Rhea" id="RHEA-COMP:9623"/>
        <dbReference type="Rhea" id="RHEA-COMP:9685"/>
        <dbReference type="Rhea" id="RHEA-COMP:9916"/>
        <dbReference type="Rhea" id="RHEA-COMP:14125"/>
        <dbReference type="ChEBI" id="CHEBI:15378"/>
        <dbReference type="ChEBI" id="CHEBI:16526"/>
        <dbReference type="ChEBI" id="CHEBI:64479"/>
        <dbReference type="ChEBI" id="CHEBI:78449"/>
        <dbReference type="ChEBI" id="CHEBI:78776"/>
        <dbReference type="ChEBI" id="CHEBI:138651"/>
    </reaction>
</comment>
<dbReference type="GO" id="GO:0006633">
    <property type="term" value="P:fatty acid biosynthetic process"/>
    <property type="evidence" value="ECO:0007669"/>
    <property type="project" value="UniProtKB-UniRule"/>
</dbReference>
<keyword evidence="5 14" id="KW-0444">Lipid biosynthesis</keyword>
<evidence type="ECO:0000256" key="1">
    <source>
        <dbReference type="ARBA" id="ARBA00005194"/>
    </source>
</evidence>
<dbReference type="GO" id="GO:0004315">
    <property type="term" value="F:3-oxoacyl-[acyl-carrier-protein] synthase activity"/>
    <property type="evidence" value="ECO:0007669"/>
    <property type="project" value="UniProtKB-UniRule"/>
</dbReference>
<feature type="domain" description="Ketosynthase family 3 (KS3)" evidence="17">
    <location>
        <begin position="1"/>
        <end position="408"/>
    </location>
</feature>
<accession>A0A1I5YFN1</accession>
<evidence type="ECO:0000313" key="18">
    <source>
        <dbReference type="EMBL" id="SFQ42963.1"/>
    </source>
</evidence>
<dbReference type="Pfam" id="PF02801">
    <property type="entry name" value="Ketoacyl-synt_C"/>
    <property type="match status" value="1"/>
</dbReference>
<dbReference type="Pfam" id="PF00109">
    <property type="entry name" value="ketoacyl-synt"/>
    <property type="match status" value="1"/>
</dbReference>
<keyword evidence="7" id="KW-0276">Fatty acid metabolism</keyword>
<dbReference type="SUPFAM" id="SSF53901">
    <property type="entry name" value="Thiolase-like"/>
    <property type="match status" value="2"/>
</dbReference>
<dbReference type="SMART" id="SM00825">
    <property type="entry name" value="PKS_KS"/>
    <property type="match status" value="1"/>
</dbReference>
<dbReference type="InterPro" id="IPR018201">
    <property type="entry name" value="Ketoacyl_synth_AS"/>
</dbReference>
<evidence type="ECO:0000256" key="3">
    <source>
        <dbReference type="ARBA" id="ARBA00012356"/>
    </source>
</evidence>
<dbReference type="FunFam" id="3.40.47.10:FF:000009">
    <property type="entry name" value="3-oxoacyl-[acyl-carrier-protein] synthase 2"/>
    <property type="match status" value="1"/>
</dbReference>
<dbReference type="InterPro" id="IPR014030">
    <property type="entry name" value="Ketoacyl_synth_N"/>
</dbReference>
<dbReference type="PIRSF" id="PIRSF000447">
    <property type="entry name" value="KAS_II"/>
    <property type="match status" value="1"/>
</dbReference>
<evidence type="ECO:0000256" key="11">
    <source>
        <dbReference type="ARBA" id="ARBA00024006"/>
    </source>
</evidence>
<dbReference type="UniPathway" id="UPA00094"/>
<evidence type="ECO:0000256" key="4">
    <source>
        <dbReference type="ARBA" id="ARBA00014657"/>
    </source>
</evidence>
<comment type="function">
    <text evidence="11 14">Involved in the type II fatty acid elongation cycle. Catalyzes the elongation of a wide range of acyl-ACP by the addition of two carbons from malonyl-ACP to an acyl acceptor. Can efficiently catalyze the conversion of palmitoleoyl-ACP (cis-hexadec-9-enoyl-ACP) to cis-vaccenoyl-ACP (cis-octadec-11-enoyl-ACP), an essential step in the thermal regulation of fatty acid composition.</text>
</comment>
<evidence type="ECO:0000256" key="10">
    <source>
        <dbReference type="ARBA" id="ARBA00023315"/>
    </source>
</evidence>
<dbReference type="InterPro" id="IPR020841">
    <property type="entry name" value="PKS_Beta-ketoAc_synthase_dom"/>
</dbReference>
<dbReference type="CDD" id="cd00834">
    <property type="entry name" value="KAS_I_II"/>
    <property type="match status" value="1"/>
</dbReference>
<dbReference type="PANTHER" id="PTHR11712">
    <property type="entry name" value="POLYKETIDE SYNTHASE-RELATED"/>
    <property type="match status" value="1"/>
</dbReference>
<dbReference type="NCBIfam" id="TIGR03150">
    <property type="entry name" value="fabF"/>
    <property type="match status" value="1"/>
</dbReference>
<protein>
    <recommendedName>
        <fullName evidence="4 14">3-oxoacyl-[acyl-carrier-protein] synthase 2</fullName>
        <ecNumber evidence="3 14">2.3.1.179</ecNumber>
    </recommendedName>
</protein>
<evidence type="ECO:0000259" key="17">
    <source>
        <dbReference type="PROSITE" id="PS52004"/>
    </source>
</evidence>
<dbReference type="Gene3D" id="3.40.47.10">
    <property type="match status" value="1"/>
</dbReference>
<dbReference type="Proteomes" id="UP000199136">
    <property type="component" value="Unassembled WGS sequence"/>
</dbReference>
<dbReference type="NCBIfam" id="NF005589">
    <property type="entry name" value="PRK07314.1"/>
    <property type="match status" value="1"/>
</dbReference>
<dbReference type="InterPro" id="IPR017568">
    <property type="entry name" value="3-oxoacyl-ACP_synth-2"/>
</dbReference>
<keyword evidence="19" id="KW-1185">Reference proteome</keyword>
<comment type="similarity">
    <text evidence="2 14 16">Belongs to the thiolase-like superfamily. Beta-ketoacyl-ACP synthases family.</text>
</comment>
<dbReference type="STRING" id="82801.SAMN04488506_1957"/>
<dbReference type="PROSITE" id="PS00606">
    <property type="entry name" value="KS3_1"/>
    <property type="match status" value="1"/>
</dbReference>
<evidence type="ECO:0000256" key="6">
    <source>
        <dbReference type="ARBA" id="ARBA00022679"/>
    </source>
</evidence>
<name>A0A1I5YFN1_9LACT</name>
<dbReference type="EMBL" id="FOXW01000008">
    <property type="protein sequence ID" value="SFQ42963.1"/>
    <property type="molecule type" value="Genomic_DNA"/>
</dbReference>
<evidence type="ECO:0000256" key="13">
    <source>
        <dbReference type="ARBA" id="ARBA00047659"/>
    </source>
</evidence>
<gene>
    <name evidence="18" type="ORF">SAMN04488506_1957</name>
</gene>
<organism evidence="18 19">
    <name type="scientific">Desemzia incerta</name>
    <dbReference type="NCBI Taxonomy" id="82801"/>
    <lineage>
        <taxon>Bacteria</taxon>
        <taxon>Bacillati</taxon>
        <taxon>Bacillota</taxon>
        <taxon>Bacilli</taxon>
        <taxon>Lactobacillales</taxon>
        <taxon>Carnobacteriaceae</taxon>
        <taxon>Desemzia</taxon>
    </lineage>
</organism>
<dbReference type="EC" id="2.3.1.179" evidence="3 14"/>
<evidence type="ECO:0000256" key="14">
    <source>
        <dbReference type="PIRNR" id="PIRNR000447"/>
    </source>
</evidence>
<proteinExistence type="inferred from homology"/>
<dbReference type="InterPro" id="IPR000794">
    <property type="entry name" value="Beta-ketoacyl_synthase"/>
</dbReference>
<dbReference type="PROSITE" id="PS52004">
    <property type="entry name" value="KS3_2"/>
    <property type="match status" value="1"/>
</dbReference>
<sequence length="412" mass="42857">MNRVVITGMGAVTPLGNSADAFWEGLKAGKNGIKAITKFDASETGISVAGELKDFDPKEFMDRKVAKRMDEYSQFGVAAAVQAVEMSGIDTEKTNMDRFGVIVGSGIGGLNAMEQQIIKMHDKGPQRVAPLFVPMAIGNMVAGNISIAIGARGINTSIVTACASGNNSIGEAFRNIKHGYSDVIIAGGAEGTINEIGIAGFAALNALSTSSDPDRASIPFDKERHGFVMGEGAGVLMLESLDHALERGATIYGEIVGYGATGDGYHMTAPSPDGSGAGRAMKLAMEEAGITPADIGYINAHGTSTPANDSSETQAIKYAFGDAAKDVAISSTKSMTGHLLGAAGGIEAVACVKALQENFLPPTIGLQVPDEDCDLDYIPNVGKEKEIQYALNNSLGFGGHNAVTLFKKWEGK</sequence>